<dbReference type="AlphaFoldDB" id="A0A497JFA3"/>
<organism evidence="1 2">
    <name type="scientific">Candidatus Iainarchaeum sp</name>
    <dbReference type="NCBI Taxonomy" id="3101447"/>
    <lineage>
        <taxon>Archaea</taxon>
        <taxon>Candidatus Iainarchaeota</taxon>
        <taxon>Candidatus Iainarchaeia</taxon>
        <taxon>Candidatus Iainarchaeales</taxon>
        <taxon>Candidatus Iainarchaeaceae</taxon>
        <taxon>Candidatus Iainarchaeum</taxon>
    </lineage>
</organism>
<dbReference type="Gene3D" id="3.70.10.10">
    <property type="match status" value="1"/>
</dbReference>
<dbReference type="InterPro" id="IPR046938">
    <property type="entry name" value="DNA_clamp_sf"/>
</dbReference>
<accession>A0A497JFA3</accession>
<evidence type="ECO:0000313" key="1">
    <source>
        <dbReference type="EMBL" id="RLG69501.1"/>
    </source>
</evidence>
<evidence type="ECO:0000313" key="2">
    <source>
        <dbReference type="Proteomes" id="UP000277633"/>
    </source>
</evidence>
<evidence type="ECO:0008006" key="3">
    <source>
        <dbReference type="Google" id="ProtNLM"/>
    </source>
</evidence>
<protein>
    <recommendedName>
        <fullName evidence="3">Proliferating cell nuclear antigen PCNA N-terminal domain-containing protein</fullName>
    </recommendedName>
</protein>
<dbReference type="Proteomes" id="UP000277633">
    <property type="component" value="Unassembled WGS sequence"/>
</dbReference>
<gene>
    <name evidence="1" type="ORF">DRO07_02195</name>
</gene>
<name>A0A497JFA3_9ARCH</name>
<dbReference type="EMBL" id="QMWO01000072">
    <property type="protein sequence ID" value="RLG69501.1"/>
    <property type="molecule type" value="Genomic_DNA"/>
</dbReference>
<reference evidence="1 2" key="1">
    <citation type="submission" date="2018-06" db="EMBL/GenBank/DDBJ databases">
        <title>Extensive metabolic versatility and redundancy in microbially diverse, dynamic hydrothermal sediments.</title>
        <authorList>
            <person name="Dombrowski N."/>
            <person name="Teske A."/>
            <person name="Baker B.J."/>
        </authorList>
    </citation>
    <scope>NUCLEOTIDE SEQUENCE [LARGE SCALE GENOMIC DNA]</scope>
    <source>
        <strain evidence="1">B9_G13</strain>
    </source>
</reference>
<comment type="caution">
    <text evidence="1">The sequence shown here is derived from an EMBL/GenBank/DDBJ whole genome shotgun (WGS) entry which is preliminary data.</text>
</comment>
<proteinExistence type="predicted"/>
<sequence length="262" mass="29841">MRGQFSFREAPLFKAILETLNCINSCVTFEFSSEALSVRQLDSTRVAMADYVIPKECFEDWIPPETQKKKFKLDVQGILAVFPKVSRDTRLHIELESEQAIFSFIDAGKVRRRFFQMLAVEELEEYPPPAIEGAKCKIWLKPFIEDLQELKKVFGESTATLSLDEIGEKLIVHGKGENIRFIKRFINTYKLGEGILLQLEGQAKSKYNIAQLNAYAFPPPILHLSEVANIEFGNDTPLKVAFTPKNMLLADAKFTHYLACIV</sequence>
<dbReference type="SUPFAM" id="SSF55979">
    <property type="entry name" value="DNA clamp"/>
    <property type="match status" value="1"/>
</dbReference>